<evidence type="ECO:0000313" key="14">
    <source>
        <dbReference type="Proteomes" id="UP000322000"/>
    </source>
</evidence>
<keyword evidence="14" id="KW-1185">Reference proteome</keyword>
<comment type="function">
    <text evidence="13">Mediates sugar transport across membranes.</text>
</comment>
<dbReference type="CTD" id="35773"/>
<accession>A0A7E5WQK6</accession>
<dbReference type="Proteomes" id="UP000322000">
    <property type="component" value="Chromosome 22"/>
</dbReference>
<feature type="transmembrane region" description="Helical" evidence="13">
    <location>
        <begin position="41"/>
        <end position="61"/>
    </location>
</feature>
<evidence type="ECO:0000256" key="11">
    <source>
        <dbReference type="ARBA" id="ARBA00023136"/>
    </source>
</evidence>
<evidence type="ECO:0000256" key="12">
    <source>
        <dbReference type="ARBA" id="ARBA00055578"/>
    </source>
</evidence>
<keyword evidence="6 13" id="KW-0762">Sugar transport</keyword>
<comment type="similarity">
    <text evidence="3 13">Belongs to the SWEET sugar transporter family.</text>
</comment>
<keyword evidence="5" id="KW-1003">Cell membrane</keyword>
<dbReference type="FunFam" id="1.20.1280.290:FF:000010">
    <property type="entry name" value="Sugar transporter SWEET"/>
    <property type="match status" value="1"/>
</dbReference>
<keyword evidence="7 13" id="KW-0812">Transmembrane</keyword>
<evidence type="ECO:0000256" key="1">
    <source>
        <dbReference type="ARBA" id="ARBA00004651"/>
    </source>
</evidence>
<evidence type="ECO:0000256" key="6">
    <source>
        <dbReference type="ARBA" id="ARBA00022597"/>
    </source>
</evidence>
<feature type="transmembrane region" description="Helical" evidence="13">
    <location>
        <begin position="6"/>
        <end position="29"/>
    </location>
</feature>
<dbReference type="PANTHER" id="PTHR10791:SF112">
    <property type="entry name" value="SUGAR TRANSPORTER SWEET1"/>
    <property type="match status" value="1"/>
</dbReference>
<evidence type="ECO:0000256" key="10">
    <source>
        <dbReference type="ARBA" id="ARBA00023034"/>
    </source>
</evidence>
<dbReference type="FunCoup" id="A0A7E5WQK6">
    <property type="interactions" value="281"/>
</dbReference>
<reference evidence="15" key="1">
    <citation type="submission" date="2025-08" db="UniProtKB">
        <authorList>
            <consortium name="RefSeq"/>
        </authorList>
    </citation>
    <scope>IDENTIFICATION</scope>
</reference>
<gene>
    <name evidence="15" type="primary">LOC113504387</name>
</gene>
<dbReference type="FunFam" id="1.20.1280.290:FF:000004">
    <property type="entry name" value="Sugar transporter SWEET"/>
    <property type="match status" value="1"/>
</dbReference>
<evidence type="ECO:0000256" key="7">
    <source>
        <dbReference type="ARBA" id="ARBA00022692"/>
    </source>
</evidence>
<evidence type="ECO:0000313" key="15">
    <source>
        <dbReference type="RefSeq" id="XP_026742436.1"/>
    </source>
</evidence>
<protein>
    <recommendedName>
        <fullName evidence="13">Sugar transporter SWEET</fullName>
    </recommendedName>
</protein>
<feature type="transmembrane region" description="Helical" evidence="13">
    <location>
        <begin position="96"/>
        <end position="116"/>
    </location>
</feature>
<dbReference type="GO" id="GO:0051119">
    <property type="term" value="F:sugar transmembrane transporter activity"/>
    <property type="evidence" value="ECO:0007669"/>
    <property type="project" value="InterPro"/>
</dbReference>
<comment type="subcellular location">
    <subcellularLocation>
        <location evidence="1 13">Cell membrane</location>
        <topology evidence="1 13">Multi-pass membrane protein</topology>
    </subcellularLocation>
    <subcellularLocation>
        <location evidence="2">Golgi apparatus membrane</location>
        <topology evidence="2">Multi-pass membrane protein</topology>
    </subcellularLocation>
</comment>
<dbReference type="GeneID" id="113504387"/>
<name>A0A7E5WQK6_TRINI</name>
<dbReference type="GO" id="GO:0000139">
    <property type="term" value="C:Golgi membrane"/>
    <property type="evidence" value="ECO:0007669"/>
    <property type="project" value="UniProtKB-SubCell"/>
</dbReference>
<evidence type="ECO:0000256" key="9">
    <source>
        <dbReference type="ARBA" id="ARBA00022989"/>
    </source>
</evidence>
<dbReference type="PANTHER" id="PTHR10791">
    <property type="entry name" value="RAG1-ACTIVATING PROTEIN 1"/>
    <property type="match status" value="1"/>
</dbReference>
<dbReference type="InterPro" id="IPR004316">
    <property type="entry name" value="SWEET_rpt"/>
</dbReference>
<keyword evidence="10" id="KW-0333">Golgi apparatus</keyword>
<dbReference type="KEGG" id="tnl:113504387"/>
<organism evidence="14 15">
    <name type="scientific">Trichoplusia ni</name>
    <name type="common">Cabbage looper</name>
    <dbReference type="NCBI Taxonomy" id="7111"/>
    <lineage>
        <taxon>Eukaryota</taxon>
        <taxon>Metazoa</taxon>
        <taxon>Ecdysozoa</taxon>
        <taxon>Arthropoda</taxon>
        <taxon>Hexapoda</taxon>
        <taxon>Insecta</taxon>
        <taxon>Pterygota</taxon>
        <taxon>Neoptera</taxon>
        <taxon>Endopterygota</taxon>
        <taxon>Lepidoptera</taxon>
        <taxon>Glossata</taxon>
        <taxon>Ditrysia</taxon>
        <taxon>Noctuoidea</taxon>
        <taxon>Noctuidae</taxon>
        <taxon>Plusiinae</taxon>
        <taxon>Trichoplusia</taxon>
    </lineage>
</organism>
<dbReference type="Pfam" id="PF03083">
    <property type="entry name" value="MtN3_slv"/>
    <property type="match status" value="2"/>
</dbReference>
<evidence type="ECO:0000256" key="13">
    <source>
        <dbReference type="RuleBase" id="RU910715"/>
    </source>
</evidence>
<dbReference type="GO" id="GO:0005886">
    <property type="term" value="C:plasma membrane"/>
    <property type="evidence" value="ECO:0007669"/>
    <property type="project" value="UniProtKB-SubCell"/>
</dbReference>
<dbReference type="InParanoid" id="A0A7E5WQK6"/>
<feature type="transmembrane region" description="Helical" evidence="13">
    <location>
        <begin position="185"/>
        <end position="206"/>
    </location>
</feature>
<dbReference type="RefSeq" id="XP_026742436.1">
    <property type="nucleotide sequence ID" value="XM_026886635.1"/>
</dbReference>
<feature type="transmembrane region" description="Helical" evidence="13">
    <location>
        <begin position="67"/>
        <end position="89"/>
    </location>
</feature>
<evidence type="ECO:0000256" key="8">
    <source>
        <dbReference type="ARBA" id="ARBA00022737"/>
    </source>
</evidence>
<keyword evidence="11 13" id="KW-0472">Membrane</keyword>
<comment type="function">
    <text evidence="12">Mediates both low-affinity uptake and efflux of sugar across the membrane.</text>
</comment>
<feature type="transmembrane region" description="Helical" evidence="13">
    <location>
        <begin position="160"/>
        <end position="179"/>
    </location>
</feature>
<feature type="transmembrane region" description="Helical" evidence="13">
    <location>
        <begin position="122"/>
        <end position="148"/>
    </location>
</feature>
<sequence length="221" mass="24444">MHLTDFESFVSGLAVITTILQFLSGVLVCKQYVVNGTTAEASSLPFVCGMLSCCLWFFYGLLKHDNIIVLVNIIGVTLMTSYTAVFYIYTFKKSTVLKQVFCTIALVSLVLCYIFTEDDNEALFATLGLASCTLTLLTIAAPMSKLLYVFRVKSTECLPFPMILMSSFVSTLWFLYGVIKDDPFLMVPNLIGDVLAVAQLSLFVIYPNKSQSPSSLKHILA</sequence>
<keyword evidence="9 13" id="KW-1133">Transmembrane helix</keyword>
<keyword evidence="4 13" id="KW-0813">Transport</keyword>
<evidence type="ECO:0000256" key="2">
    <source>
        <dbReference type="ARBA" id="ARBA00004653"/>
    </source>
</evidence>
<dbReference type="OrthoDB" id="409725at2759"/>
<evidence type="ECO:0000256" key="5">
    <source>
        <dbReference type="ARBA" id="ARBA00022475"/>
    </source>
</evidence>
<dbReference type="Gene3D" id="1.20.1280.290">
    <property type="match status" value="2"/>
</dbReference>
<evidence type="ECO:0000256" key="3">
    <source>
        <dbReference type="ARBA" id="ARBA00007809"/>
    </source>
</evidence>
<dbReference type="AlphaFoldDB" id="A0A7E5WQK6"/>
<keyword evidence="8" id="KW-0677">Repeat</keyword>
<evidence type="ECO:0000256" key="4">
    <source>
        <dbReference type="ARBA" id="ARBA00022448"/>
    </source>
</evidence>
<dbReference type="InterPro" id="IPR047664">
    <property type="entry name" value="SWEET"/>
</dbReference>
<proteinExistence type="inferred from homology"/>